<feature type="compositionally biased region" description="Basic residues" evidence="12">
    <location>
        <begin position="145"/>
        <end position="155"/>
    </location>
</feature>
<dbReference type="EMBL" id="MU856956">
    <property type="protein sequence ID" value="KAK4152945.1"/>
    <property type="molecule type" value="Genomic_DNA"/>
</dbReference>
<dbReference type="Proteomes" id="UP001302745">
    <property type="component" value="Unassembled WGS sequence"/>
</dbReference>
<reference evidence="13" key="1">
    <citation type="journal article" date="2023" name="Mol. Phylogenet. Evol.">
        <title>Genome-scale phylogeny and comparative genomics of the fungal order Sordariales.</title>
        <authorList>
            <person name="Hensen N."/>
            <person name="Bonometti L."/>
            <person name="Westerberg I."/>
            <person name="Brannstrom I.O."/>
            <person name="Guillou S."/>
            <person name="Cros-Aarteil S."/>
            <person name="Calhoun S."/>
            <person name="Haridas S."/>
            <person name="Kuo A."/>
            <person name="Mondo S."/>
            <person name="Pangilinan J."/>
            <person name="Riley R."/>
            <person name="LaButti K."/>
            <person name="Andreopoulos B."/>
            <person name="Lipzen A."/>
            <person name="Chen C."/>
            <person name="Yan M."/>
            <person name="Daum C."/>
            <person name="Ng V."/>
            <person name="Clum A."/>
            <person name="Steindorff A."/>
            <person name="Ohm R.A."/>
            <person name="Martin F."/>
            <person name="Silar P."/>
            <person name="Natvig D.O."/>
            <person name="Lalanne C."/>
            <person name="Gautier V."/>
            <person name="Ament-Velasquez S.L."/>
            <person name="Kruys A."/>
            <person name="Hutchinson M.I."/>
            <person name="Powell A.J."/>
            <person name="Barry K."/>
            <person name="Miller A.N."/>
            <person name="Grigoriev I.V."/>
            <person name="Debuchy R."/>
            <person name="Gladieux P."/>
            <person name="Hiltunen Thoren M."/>
            <person name="Johannesson H."/>
        </authorList>
    </citation>
    <scope>NUCLEOTIDE SEQUENCE</scope>
    <source>
        <strain evidence="13">CBS 538.74</strain>
    </source>
</reference>
<dbReference type="PANTHER" id="PTHR21738:SF0">
    <property type="entry name" value="RIBOSOMAL RNA PROCESSING PROTEIN 36 HOMOLOG"/>
    <property type="match status" value="1"/>
</dbReference>
<evidence type="ECO:0000256" key="1">
    <source>
        <dbReference type="ARBA" id="ARBA00004604"/>
    </source>
</evidence>
<evidence type="ECO:0000256" key="9">
    <source>
        <dbReference type="ARBA" id="ARBA00025053"/>
    </source>
</evidence>
<feature type="compositionally biased region" description="Basic and acidic residues" evidence="12">
    <location>
        <begin position="328"/>
        <end position="345"/>
    </location>
</feature>
<reference evidence="13" key="2">
    <citation type="submission" date="2023-05" db="EMBL/GenBank/DDBJ databases">
        <authorList>
            <consortium name="Lawrence Berkeley National Laboratory"/>
            <person name="Steindorff A."/>
            <person name="Hensen N."/>
            <person name="Bonometti L."/>
            <person name="Westerberg I."/>
            <person name="Brannstrom I.O."/>
            <person name="Guillou S."/>
            <person name="Cros-Aarteil S."/>
            <person name="Calhoun S."/>
            <person name="Haridas S."/>
            <person name="Kuo A."/>
            <person name="Mondo S."/>
            <person name="Pangilinan J."/>
            <person name="Riley R."/>
            <person name="Labutti K."/>
            <person name="Andreopoulos B."/>
            <person name="Lipzen A."/>
            <person name="Chen C."/>
            <person name="Yanf M."/>
            <person name="Daum C."/>
            <person name="Ng V."/>
            <person name="Clum A."/>
            <person name="Ohm R."/>
            <person name="Martin F."/>
            <person name="Silar P."/>
            <person name="Natvig D."/>
            <person name="Lalanne C."/>
            <person name="Gautier V."/>
            <person name="Ament-Velasquez S.L."/>
            <person name="Kruys A."/>
            <person name="Hutchinson M.I."/>
            <person name="Powell A.J."/>
            <person name="Barry K."/>
            <person name="Miller A.N."/>
            <person name="Grigoriev I.V."/>
            <person name="Debuchy R."/>
            <person name="Gladieux P."/>
            <person name="Thoren M.H."/>
            <person name="Johannesson H."/>
        </authorList>
    </citation>
    <scope>NUCLEOTIDE SEQUENCE</scope>
    <source>
        <strain evidence="13">CBS 538.74</strain>
    </source>
</reference>
<comment type="caution">
    <text evidence="13">The sequence shown here is derived from an EMBL/GenBank/DDBJ whole genome shotgun (WGS) entry which is preliminary data.</text>
</comment>
<feature type="compositionally biased region" description="Low complexity" evidence="12">
    <location>
        <begin position="59"/>
        <end position="76"/>
    </location>
</feature>
<feature type="compositionally biased region" description="Acidic residues" evidence="12">
    <location>
        <begin position="77"/>
        <end position="88"/>
    </location>
</feature>
<comment type="similarity">
    <text evidence="2 10">Belongs to the RRP36 family.</text>
</comment>
<name>A0AAN6ZUZ7_9PEZI</name>
<accession>A0AAN6ZUZ7</accession>
<evidence type="ECO:0000256" key="8">
    <source>
        <dbReference type="ARBA" id="ARBA00023274"/>
    </source>
</evidence>
<evidence type="ECO:0000256" key="10">
    <source>
        <dbReference type="RuleBase" id="RU368027"/>
    </source>
</evidence>
<sequence length="345" mass="38224">MSSVKRKMPPAGLLQRRVRPRYEPEPESDIEDDASEAPSEEGAGTFGSGNGEDEELSGDESGSGSNEHNSDAGSDSAGEDDEEEEDDGTPQIDAAQLSFGALAKAQAALNSSTKRKRDGDDDDDDDDTPKEKADDGYGHPTKPISTKKHEKRSSKHAPLETTSKRAVGRKRDFLTVTAETKKAQARDPRFTPLGPGAAAASAAGSGSGTTIDEIKARKAYAFLDDYRESEMQELRAAIKKTKDVSQKEKLQKALLSMESRKKAQDRKDRERVVIEEHRKKEKELVKQGKTPFYLKKSEQKQRVLVDQFQGLKKRQVDRAIERRRKKVAGKEKKLLPMARRGAEDR</sequence>
<dbReference type="GO" id="GO:0005730">
    <property type="term" value="C:nucleolus"/>
    <property type="evidence" value="ECO:0007669"/>
    <property type="project" value="UniProtKB-SubCell"/>
</dbReference>
<keyword evidence="8 10" id="KW-0687">Ribonucleoprotein</keyword>
<evidence type="ECO:0000313" key="13">
    <source>
        <dbReference type="EMBL" id="KAK4152945.1"/>
    </source>
</evidence>
<keyword evidence="6 11" id="KW-0175">Coiled coil</keyword>
<evidence type="ECO:0000256" key="12">
    <source>
        <dbReference type="SAM" id="MobiDB-lite"/>
    </source>
</evidence>
<feature type="compositionally biased region" description="Acidic residues" evidence="12">
    <location>
        <begin position="25"/>
        <end position="39"/>
    </location>
</feature>
<keyword evidence="4 10" id="KW-0690">Ribosome biogenesis</keyword>
<evidence type="ECO:0000256" key="11">
    <source>
        <dbReference type="SAM" id="Coils"/>
    </source>
</evidence>
<evidence type="ECO:0000256" key="2">
    <source>
        <dbReference type="ARBA" id="ARBA00009418"/>
    </source>
</evidence>
<comment type="function">
    <text evidence="9 10">Component of the 90S pre-ribosome involved in the maturation of rRNAs. Required for early cleavages of the pre-RNAs in the 40S ribosomal subunit maturation pathway.</text>
</comment>
<evidence type="ECO:0000256" key="7">
    <source>
        <dbReference type="ARBA" id="ARBA00023242"/>
    </source>
</evidence>
<feature type="region of interest" description="Disordered" evidence="12">
    <location>
        <begin position="1"/>
        <end position="210"/>
    </location>
</feature>
<dbReference type="InterPro" id="IPR009292">
    <property type="entry name" value="RRP36"/>
</dbReference>
<comment type="subunit">
    <text evidence="3 10">Associates with 90S and pre-40S pre-ribosomal particles.</text>
</comment>
<feature type="region of interest" description="Disordered" evidence="12">
    <location>
        <begin position="324"/>
        <end position="345"/>
    </location>
</feature>
<dbReference type="Pfam" id="PF06102">
    <property type="entry name" value="RRP36"/>
    <property type="match status" value="1"/>
</dbReference>
<evidence type="ECO:0000256" key="6">
    <source>
        <dbReference type="ARBA" id="ARBA00023054"/>
    </source>
</evidence>
<evidence type="ECO:0000256" key="5">
    <source>
        <dbReference type="ARBA" id="ARBA00022552"/>
    </source>
</evidence>
<protein>
    <recommendedName>
        <fullName evidence="10">rRNA biogenesis protein RRP36</fullName>
    </recommendedName>
</protein>
<keyword evidence="7 10" id="KW-0539">Nucleus</keyword>
<feature type="coiled-coil region" evidence="11">
    <location>
        <begin position="247"/>
        <end position="280"/>
    </location>
</feature>
<evidence type="ECO:0000256" key="3">
    <source>
        <dbReference type="ARBA" id="ARBA00011167"/>
    </source>
</evidence>
<dbReference type="PANTHER" id="PTHR21738">
    <property type="entry name" value="RIBOSOMAL RNA PROCESSING PROTEIN 36 HOMOLOG"/>
    <property type="match status" value="1"/>
</dbReference>
<evidence type="ECO:0000313" key="14">
    <source>
        <dbReference type="Proteomes" id="UP001302745"/>
    </source>
</evidence>
<comment type="subcellular location">
    <subcellularLocation>
        <location evidence="1 10">Nucleus</location>
        <location evidence="1 10">Nucleolus</location>
    </subcellularLocation>
</comment>
<evidence type="ECO:0000256" key="4">
    <source>
        <dbReference type="ARBA" id="ARBA00022517"/>
    </source>
</evidence>
<organism evidence="13 14">
    <name type="scientific">Chaetomidium leptoderma</name>
    <dbReference type="NCBI Taxonomy" id="669021"/>
    <lineage>
        <taxon>Eukaryota</taxon>
        <taxon>Fungi</taxon>
        <taxon>Dikarya</taxon>
        <taxon>Ascomycota</taxon>
        <taxon>Pezizomycotina</taxon>
        <taxon>Sordariomycetes</taxon>
        <taxon>Sordariomycetidae</taxon>
        <taxon>Sordariales</taxon>
        <taxon>Chaetomiaceae</taxon>
        <taxon>Chaetomidium</taxon>
    </lineage>
</organism>
<feature type="compositionally biased region" description="Basic and acidic residues" evidence="12">
    <location>
        <begin position="169"/>
        <end position="189"/>
    </location>
</feature>
<keyword evidence="14" id="KW-1185">Reference proteome</keyword>
<keyword evidence="5 10" id="KW-0698">rRNA processing</keyword>
<proteinExistence type="inferred from homology"/>
<gene>
    <name evidence="13" type="ORF">C8A00DRAFT_34342</name>
</gene>
<dbReference type="GO" id="GO:0000462">
    <property type="term" value="P:maturation of SSU-rRNA from tricistronic rRNA transcript (SSU-rRNA, 5.8S rRNA, LSU-rRNA)"/>
    <property type="evidence" value="ECO:0007669"/>
    <property type="project" value="TreeGrafter"/>
</dbReference>
<dbReference type="GO" id="GO:0030686">
    <property type="term" value="C:90S preribosome"/>
    <property type="evidence" value="ECO:0007669"/>
    <property type="project" value="TreeGrafter"/>
</dbReference>
<dbReference type="AlphaFoldDB" id="A0AAN6ZUZ7"/>